<dbReference type="SMART" id="SM00212">
    <property type="entry name" value="UBCc"/>
    <property type="match status" value="1"/>
</dbReference>
<dbReference type="VEuPathDB" id="VectorBase:MDOMA2_019823"/>
<keyword evidence="3" id="KW-1185">Reference proteome</keyword>
<dbReference type="EnsemblMetazoa" id="MDOA011510-RA">
    <property type="protein sequence ID" value="MDOA011510-PA"/>
    <property type="gene ID" value="MDOA011510"/>
</dbReference>
<dbReference type="Gene3D" id="3.10.110.10">
    <property type="entry name" value="Ubiquitin Conjugating Enzyme"/>
    <property type="match status" value="1"/>
</dbReference>
<dbReference type="VEuPathDB" id="VectorBase:MDOA011510"/>
<dbReference type="RefSeq" id="XP_005188575.1">
    <property type="nucleotide sequence ID" value="XM_005188518.3"/>
</dbReference>
<organism evidence="2">
    <name type="scientific">Musca domestica</name>
    <name type="common">House fly</name>
    <dbReference type="NCBI Taxonomy" id="7370"/>
    <lineage>
        <taxon>Eukaryota</taxon>
        <taxon>Metazoa</taxon>
        <taxon>Ecdysozoa</taxon>
        <taxon>Arthropoda</taxon>
        <taxon>Hexapoda</taxon>
        <taxon>Insecta</taxon>
        <taxon>Pterygota</taxon>
        <taxon>Neoptera</taxon>
        <taxon>Endopterygota</taxon>
        <taxon>Diptera</taxon>
        <taxon>Brachycera</taxon>
        <taxon>Muscomorpha</taxon>
        <taxon>Muscoidea</taxon>
        <taxon>Muscidae</taxon>
        <taxon>Musca</taxon>
    </lineage>
</organism>
<dbReference type="PROSITE" id="PS50127">
    <property type="entry name" value="UBC_2"/>
    <property type="match status" value="1"/>
</dbReference>
<dbReference type="SUPFAM" id="SSF54495">
    <property type="entry name" value="UBC-like"/>
    <property type="match status" value="1"/>
</dbReference>
<dbReference type="OrthoDB" id="5596422at2759"/>
<dbReference type="KEGG" id="mde:101888092"/>
<dbReference type="AlphaFoldDB" id="A0A1I8N4N8"/>
<accession>A0A1I8N4N8</accession>
<dbReference type="RefSeq" id="XP_058982117.1">
    <property type="nucleotide sequence ID" value="XM_059126134.1"/>
</dbReference>
<evidence type="ECO:0000313" key="2">
    <source>
        <dbReference type="EnsemblMetazoa" id="MDOA011510-PA"/>
    </source>
</evidence>
<evidence type="ECO:0000259" key="1">
    <source>
        <dbReference type="PROSITE" id="PS50127"/>
    </source>
</evidence>
<proteinExistence type="predicted"/>
<reference evidence="5" key="2">
    <citation type="submission" date="2025-05" db="UniProtKB">
        <authorList>
            <consortium name="RefSeq"/>
        </authorList>
    </citation>
    <scope>IDENTIFICATION</scope>
    <source>
        <strain evidence="4 5">Aabys</strain>
        <tissue evidence="5">Whole body</tissue>
    </source>
</reference>
<protein>
    <submittedName>
        <fullName evidence="4 5">Protein crossbronx</fullName>
    </submittedName>
</protein>
<sequence>MSQDTVPEDVQATIQQEYKILAEYKMVASEKVGGIYVIPSFANSLLWYGVIFVRQGMYEEGIFRFNISLPDKFPEDKTVPTVIFQNEMYHPLICPFTGTLDLTQAFPVWLCGEDHIWQLLKYLQAIFIDPLECLRTPTNSPNGKWPNSEAAELLMQNRAGFIAKVKECITNNKEHLYDEPPTDDPHYIAFEQFNDEVHGPVKQRIREGKEPILTNTTSSAASSSAKGLSWVKEGEYVPLSMD</sequence>
<dbReference type="InterPro" id="IPR016135">
    <property type="entry name" value="UBQ-conjugating_enzyme/RWD"/>
</dbReference>
<dbReference type="STRING" id="7370.A0A1I8N4N8"/>
<gene>
    <name evidence="2" type="primary">101888092</name>
    <name evidence="4" type="synonym">LOC101888092</name>
    <name evidence="5" type="synonym">LOC131804009</name>
</gene>
<dbReference type="GeneID" id="101888092"/>
<reference evidence="2" key="1">
    <citation type="submission" date="2020-05" db="UniProtKB">
        <authorList>
            <consortium name="EnsemblMetazoa"/>
        </authorList>
    </citation>
    <scope>IDENTIFICATION</scope>
    <source>
        <strain evidence="2">Aabys</strain>
    </source>
</reference>
<dbReference type="InterPro" id="IPR000608">
    <property type="entry name" value="UBC"/>
</dbReference>
<evidence type="ECO:0000313" key="4">
    <source>
        <dbReference type="RefSeq" id="XP_005188575.1"/>
    </source>
</evidence>
<evidence type="ECO:0000313" key="3">
    <source>
        <dbReference type="Proteomes" id="UP001652621"/>
    </source>
</evidence>
<name>A0A1I8N4N8_MUSDO</name>
<evidence type="ECO:0000313" key="5">
    <source>
        <dbReference type="RefSeq" id="XP_058982117.1"/>
    </source>
</evidence>
<feature type="domain" description="UBC core" evidence="1">
    <location>
        <begin position="15"/>
        <end position="174"/>
    </location>
</feature>
<dbReference type="VEuPathDB" id="VectorBase:MDOMA2_001817"/>
<dbReference type="eggNOG" id="KOG0429">
    <property type="taxonomic scope" value="Eukaryota"/>
</dbReference>
<dbReference type="Proteomes" id="UP001652621">
    <property type="component" value="Unplaced"/>
</dbReference>
<dbReference type="Pfam" id="PF00179">
    <property type="entry name" value="UQ_con"/>
    <property type="match status" value="1"/>
</dbReference>
<dbReference type="CDD" id="cd23814">
    <property type="entry name" value="UEV_AKTIP"/>
    <property type="match status" value="1"/>
</dbReference>